<protein>
    <recommendedName>
        <fullName evidence="2">pyridoxal kinase</fullName>
        <ecNumber evidence="2">2.7.1.35</ecNumber>
    </recommendedName>
</protein>
<dbReference type="NCBIfam" id="TIGR00687">
    <property type="entry name" value="pyridox_kin"/>
    <property type="match status" value="1"/>
</dbReference>
<sequence length="380" mass="41749">MTFEPVRPVDVTGIGPLLKYCNWPNTAGSYQTTVMTDADIFASQRVLSIQSHVVSGYAGNKAATFPLQTLGYDVDVLNILQFSNHTGYPSWGGKRISPEEIQDLFDGLKKNGLMDEYTHILTGYIGNAATLETCVKAIREIKESRKGVIYVCDPVMGDDGSLYVSSEVIPLYRSIAGLADVITPNQTEAEALANTKIETLSDAQETIQHLHQLGAPHVIITSVHLPQQDVPKQLIVNPQSDKALVCIGSSILENGQTKQFLVSFPTFQGYFTGTGDMFSALVVARLTEQLKTANESDDDLSPLAQAIFKVVLTLNAVTEKTWKRQKEYVKLQKGEEASDIEGKPDSASLIRQCELMVIQGKQAIENPHLFARDEIKVVMI</sequence>
<proteinExistence type="inferred from homology"/>
<keyword evidence="5" id="KW-0418">Kinase</keyword>
<evidence type="ECO:0000256" key="3">
    <source>
        <dbReference type="ARBA" id="ARBA00022679"/>
    </source>
</evidence>
<name>A0AAD5E9M5_UMBRA</name>
<dbReference type="InterPro" id="IPR029056">
    <property type="entry name" value="Ribokinase-like"/>
</dbReference>
<dbReference type="AlphaFoldDB" id="A0AAD5E9M5"/>
<dbReference type="Proteomes" id="UP001206595">
    <property type="component" value="Unassembled WGS sequence"/>
</dbReference>
<organism evidence="8 9">
    <name type="scientific">Umbelopsis ramanniana AG</name>
    <dbReference type="NCBI Taxonomy" id="1314678"/>
    <lineage>
        <taxon>Eukaryota</taxon>
        <taxon>Fungi</taxon>
        <taxon>Fungi incertae sedis</taxon>
        <taxon>Mucoromycota</taxon>
        <taxon>Mucoromycotina</taxon>
        <taxon>Umbelopsidomycetes</taxon>
        <taxon>Umbelopsidales</taxon>
        <taxon>Umbelopsidaceae</taxon>
        <taxon>Umbelopsis</taxon>
    </lineage>
</organism>
<evidence type="ECO:0000256" key="5">
    <source>
        <dbReference type="ARBA" id="ARBA00022777"/>
    </source>
</evidence>
<dbReference type="Gene3D" id="3.40.1190.20">
    <property type="match status" value="1"/>
</dbReference>
<dbReference type="GeneID" id="75914745"/>
<evidence type="ECO:0000313" key="8">
    <source>
        <dbReference type="EMBL" id="KAI8579214.1"/>
    </source>
</evidence>
<reference evidence="8" key="1">
    <citation type="submission" date="2021-06" db="EMBL/GenBank/DDBJ databases">
        <authorList>
            <consortium name="DOE Joint Genome Institute"/>
            <person name="Mondo S.J."/>
            <person name="Amses K.R."/>
            <person name="Simmons D.R."/>
            <person name="Longcore J.E."/>
            <person name="Seto K."/>
            <person name="Alves G.H."/>
            <person name="Bonds A.E."/>
            <person name="Quandt C.A."/>
            <person name="Davis W.J."/>
            <person name="Chang Y."/>
            <person name="Letcher P.M."/>
            <person name="Powell M.J."/>
            <person name="Kuo A."/>
            <person name="Labutti K."/>
            <person name="Pangilinan J."/>
            <person name="Andreopoulos W."/>
            <person name="Tritt A."/>
            <person name="Riley R."/>
            <person name="Hundley H."/>
            <person name="Johnson J."/>
            <person name="Lipzen A."/>
            <person name="Barry K."/>
            <person name="Berbee M.L."/>
            <person name="Buchler N.E."/>
            <person name="Grigoriev I.V."/>
            <person name="Spatafora J.W."/>
            <person name="Stajich J.E."/>
            <person name="James T.Y."/>
        </authorList>
    </citation>
    <scope>NUCLEOTIDE SEQUENCE</scope>
    <source>
        <strain evidence="8">AG</strain>
    </source>
</reference>
<evidence type="ECO:0000256" key="6">
    <source>
        <dbReference type="ARBA" id="ARBA00022840"/>
    </source>
</evidence>
<dbReference type="RefSeq" id="XP_051444218.1">
    <property type="nucleotide sequence ID" value="XM_051589400.1"/>
</dbReference>
<reference evidence="8" key="2">
    <citation type="journal article" date="2022" name="Proc. Natl. Acad. Sci. U.S.A.">
        <title>Diploid-dominant life cycles characterize the early evolution of Fungi.</title>
        <authorList>
            <person name="Amses K.R."/>
            <person name="Simmons D.R."/>
            <person name="Longcore J.E."/>
            <person name="Mondo S.J."/>
            <person name="Seto K."/>
            <person name="Jeronimo G.H."/>
            <person name="Bonds A.E."/>
            <person name="Quandt C.A."/>
            <person name="Davis W.J."/>
            <person name="Chang Y."/>
            <person name="Federici B.A."/>
            <person name="Kuo A."/>
            <person name="LaButti K."/>
            <person name="Pangilinan J."/>
            <person name="Andreopoulos W."/>
            <person name="Tritt A."/>
            <person name="Riley R."/>
            <person name="Hundley H."/>
            <person name="Johnson J."/>
            <person name="Lipzen A."/>
            <person name="Barry K."/>
            <person name="Lang B.F."/>
            <person name="Cuomo C.A."/>
            <person name="Buchler N.E."/>
            <person name="Grigoriev I.V."/>
            <person name="Spatafora J.W."/>
            <person name="Stajich J.E."/>
            <person name="James T.Y."/>
        </authorList>
    </citation>
    <scope>NUCLEOTIDE SEQUENCE</scope>
    <source>
        <strain evidence="8">AG</strain>
    </source>
</reference>
<evidence type="ECO:0000256" key="4">
    <source>
        <dbReference type="ARBA" id="ARBA00022741"/>
    </source>
</evidence>
<dbReference type="PANTHER" id="PTHR10534">
    <property type="entry name" value="PYRIDOXAL KINASE"/>
    <property type="match status" value="1"/>
</dbReference>
<comment type="caution">
    <text evidence="8">The sequence shown here is derived from an EMBL/GenBank/DDBJ whole genome shotgun (WGS) entry which is preliminary data.</text>
</comment>
<evidence type="ECO:0000256" key="1">
    <source>
        <dbReference type="ARBA" id="ARBA00008805"/>
    </source>
</evidence>
<feature type="domain" description="Pyridoxamine kinase/Phosphomethylpyrimidine kinase" evidence="7">
    <location>
        <begin position="121"/>
        <end position="291"/>
    </location>
</feature>
<dbReference type="GO" id="GO:0009443">
    <property type="term" value="P:pyridoxal 5'-phosphate salvage"/>
    <property type="evidence" value="ECO:0007669"/>
    <property type="project" value="InterPro"/>
</dbReference>
<dbReference type="GO" id="GO:0008478">
    <property type="term" value="F:pyridoxal kinase activity"/>
    <property type="evidence" value="ECO:0007669"/>
    <property type="project" value="UniProtKB-EC"/>
</dbReference>
<dbReference type="SUPFAM" id="SSF53613">
    <property type="entry name" value="Ribokinase-like"/>
    <property type="match status" value="1"/>
</dbReference>
<gene>
    <name evidence="8" type="ORF">K450DRAFT_243304</name>
</gene>
<dbReference type="Pfam" id="PF08543">
    <property type="entry name" value="Phos_pyr_kin"/>
    <property type="match status" value="1"/>
</dbReference>
<comment type="similarity">
    <text evidence="1">Belongs to the pyridoxine kinase family.</text>
</comment>
<dbReference type="EC" id="2.7.1.35" evidence="2"/>
<dbReference type="EMBL" id="MU620922">
    <property type="protein sequence ID" value="KAI8579214.1"/>
    <property type="molecule type" value="Genomic_DNA"/>
</dbReference>
<accession>A0AAD5E9M5</accession>
<dbReference type="GO" id="GO:0005829">
    <property type="term" value="C:cytosol"/>
    <property type="evidence" value="ECO:0007669"/>
    <property type="project" value="TreeGrafter"/>
</dbReference>
<keyword evidence="6" id="KW-0067">ATP-binding</keyword>
<dbReference type="CDD" id="cd01173">
    <property type="entry name" value="pyridoxal_pyridoxamine_kinase"/>
    <property type="match status" value="1"/>
</dbReference>
<dbReference type="InterPro" id="IPR013749">
    <property type="entry name" value="PM/HMP-P_kinase-1"/>
</dbReference>
<keyword evidence="4" id="KW-0547">Nucleotide-binding</keyword>
<dbReference type="InterPro" id="IPR004625">
    <property type="entry name" value="PyrdxlKinase"/>
</dbReference>
<keyword evidence="9" id="KW-1185">Reference proteome</keyword>
<keyword evidence="3" id="KW-0808">Transferase</keyword>
<evidence type="ECO:0000313" key="9">
    <source>
        <dbReference type="Proteomes" id="UP001206595"/>
    </source>
</evidence>
<dbReference type="PANTHER" id="PTHR10534:SF2">
    <property type="entry name" value="PYRIDOXAL KINASE"/>
    <property type="match status" value="1"/>
</dbReference>
<dbReference type="GO" id="GO:0005524">
    <property type="term" value="F:ATP binding"/>
    <property type="evidence" value="ECO:0007669"/>
    <property type="project" value="UniProtKB-KW"/>
</dbReference>
<evidence type="ECO:0000259" key="7">
    <source>
        <dbReference type="Pfam" id="PF08543"/>
    </source>
</evidence>
<evidence type="ECO:0000256" key="2">
    <source>
        <dbReference type="ARBA" id="ARBA00012104"/>
    </source>
</evidence>